<dbReference type="SUPFAM" id="SSF53335">
    <property type="entry name" value="S-adenosyl-L-methionine-dependent methyltransferases"/>
    <property type="match status" value="1"/>
</dbReference>
<keyword evidence="2" id="KW-0808">Transferase</keyword>
<evidence type="ECO:0000256" key="2">
    <source>
        <dbReference type="ARBA" id="ARBA00022679"/>
    </source>
</evidence>
<accession>A0A8W8I2F9</accession>
<reference evidence="5" key="1">
    <citation type="submission" date="2022-08" db="UniProtKB">
        <authorList>
            <consortium name="EnsemblMetazoa"/>
        </authorList>
    </citation>
    <scope>IDENTIFICATION</scope>
    <source>
        <strain evidence="5">05x7-T-G4-1.051#20</strain>
    </source>
</reference>
<proteinExistence type="inferred from homology"/>
<name>A0A8W8I2F9_MAGGI</name>
<keyword evidence="3" id="KW-0949">S-adenosyl-L-methionine</keyword>
<comment type="similarity">
    <text evidence="4">Belongs to the class I-like SAM-binding methyltransferase superfamily. Cation-dependent O-methyltransferase family.</text>
</comment>
<dbReference type="Gene3D" id="3.40.50.150">
    <property type="entry name" value="Vaccinia Virus protein VP39"/>
    <property type="match status" value="1"/>
</dbReference>
<sequence>MAERRDDRSYSFDPVYRHLLRARELSQNGDVPRDLKAEINRAIELCQQRLQYCEDQTTKPSPALDHLITETFAYPWEDAHKEGRVSYYATPRMLTGNVEGPALNSLEILAEKQMKFDVIFIDADKTGYVQYYRTIFEKDLLASEGTIIVDNVLKDGDPYSGEEYESNSGAISEFNEMVLRDKNVHKVMIPVRDGVYLIRRMKD</sequence>
<evidence type="ECO:0008006" key="7">
    <source>
        <dbReference type="Google" id="ProtNLM"/>
    </source>
</evidence>
<dbReference type="GO" id="GO:0008171">
    <property type="term" value="F:O-methyltransferase activity"/>
    <property type="evidence" value="ECO:0007669"/>
    <property type="project" value="InterPro"/>
</dbReference>
<dbReference type="PROSITE" id="PS51682">
    <property type="entry name" value="SAM_OMT_I"/>
    <property type="match status" value="1"/>
</dbReference>
<dbReference type="EnsemblMetazoa" id="G12058.1">
    <property type="protein sequence ID" value="G12058.1:cds"/>
    <property type="gene ID" value="G12058"/>
</dbReference>
<protein>
    <recommendedName>
        <fullName evidence="7">Caffeoyl-CoA O-methyltransferase</fullName>
    </recommendedName>
</protein>
<dbReference type="InterPro" id="IPR002935">
    <property type="entry name" value="SAM_O-MeTrfase"/>
</dbReference>
<evidence type="ECO:0000313" key="5">
    <source>
        <dbReference type="EnsemblMetazoa" id="G12058.1:cds"/>
    </source>
</evidence>
<organism evidence="5 6">
    <name type="scientific">Magallana gigas</name>
    <name type="common">Pacific oyster</name>
    <name type="synonym">Crassostrea gigas</name>
    <dbReference type="NCBI Taxonomy" id="29159"/>
    <lineage>
        <taxon>Eukaryota</taxon>
        <taxon>Metazoa</taxon>
        <taxon>Spiralia</taxon>
        <taxon>Lophotrochozoa</taxon>
        <taxon>Mollusca</taxon>
        <taxon>Bivalvia</taxon>
        <taxon>Autobranchia</taxon>
        <taxon>Pteriomorphia</taxon>
        <taxon>Ostreida</taxon>
        <taxon>Ostreoidea</taxon>
        <taxon>Ostreidae</taxon>
        <taxon>Magallana</taxon>
    </lineage>
</organism>
<evidence type="ECO:0000256" key="4">
    <source>
        <dbReference type="ARBA" id="ARBA00023453"/>
    </source>
</evidence>
<dbReference type="Proteomes" id="UP000005408">
    <property type="component" value="Unassembled WGS sequence"/>
</dbReference>
<dbReference type="AlphaFoldDB" id="A0A8W8I2F9"/>
<dbReference type="Pfam" id="PF01596">
    <property type="entry name" value="Methyltransf_3"/>
    <property type="match status" value="1"/>
</dbReference>
<dbReference type="InterPro" id="IPR029063">
    <property type="entry name" value="SAM-dependent_MTases_sf"/>
</dbReference>
<dbReference type="GO" id="GO:0032259">
    <property type="term" value="P:methylation"/>
    <property type="evidence" value="ECO:0007669"/>
    <property type="project" value="UniProtKB-KW"/>
</dbReference>
<dbReference type="PANTHER" id="PTHR10509:SF14">
    <property type="entry name" value="CAFFEOYL-COA O-METHYLTRANSFERASE 3-RELATED"/>
    <property type="match status" value="1"/>
</dbReference>
<evidence type="ECO:0000256" key="1">
    <source>
        <dbReference type="ARBA" id="ARBA00022603"/>
    </source>
</evidence>
<keyword evidence="6" id="KW-1185">Reference proteome</keyword>
<evidence type="ECO:0000313" key="6">
    <source>
        <dbReference type="Proteomes" id="UP000005408"/>
    </source>
</evidence>
<keyword evidence="1" id="KW-0489">Methyltransferase</keyword>
<dbReference type="PANTHER" id="PTHR10509">
    <property type="entry name" value="O-METHYLTRANSFERASE-RELATED"/>
    <property type="match status" value="1"/>
</dbReference>
<dbReference type="GO" id="GO:0008757">
    <property type="term" value="F:S-adenosylmethionine-dependent methyltransferase activity"/>
    <property type="evidence" value="ECO:0007669"/>
    <property type="project" value="TreeGrafter"/>
</dbReference>
<dbReference type="InterPro" id="IPR050362">
    <property type="entry name" value="Cation-dep_OMT"/>
</dbReference>
<evidence type="ECO:0000256" key="3">
    <source>
        <dbReference type="ARBA" id="ARBA00022691"/>
    </source>
</evidence>